<proteinExistence type="predicted"/>
<protein>
    <recommendedName>
        <fullName evidence="3">F-box domain-containing protein</fullName>
    </recommendedName>
</protein>
<evidence type="ECO:0008006" key="3">
    <source>
        <dbReference type="Google" id="ProtNLM"/>
    </source>
</evidence>
<sequence>MASQNKHRKTGLSSLPQELYDKIAYHVVDGNLHQHEKRTLRRLMTVNRRFYNSCTRLIYQTVELSFRNLDPYIPDSFQELSRNERRRFVQHIDLLSTGSSKWLDNSAKVQAIRDIPAVLARFPALKSLWVDLGFIIPRAPQPFEVWPPVPPGLNEEEVELPVQPLGGDFQLYPNNIQELCVHRGSDIAHWFPDHARDLARIMPSLRYFQFNGGPPRPNPQGSLVFEALRDAKRLEVLKIQSTAAVSPTCLRHLPRDIPLRCLEICEMILPASDLLAISRFASSLEALEIHTVWITDGTWEEVFNSLCGARRLTLFKGREFGYMPDGSLGPGRNLWRDYPAFERFMQQVYLNRDCLGINIPPQYFSPCILSAWSGTG</sequence>
<dbReference type="Proteomes" id="UP000184356">
    <property type="component" value="Unassembled WGS sequence"/>
</dbReference>
<dbReference type="AlphaFoldDB" id="A0A1L9T0H5"/>
<dbReference type="VEuPathDB" id="FungiDB:ASPSYDRAFT_37039"/>
<keyword evidence="2" id="KW-1185">Reference proteome</keyword>
<reference evidence="2" key="1">
    <citation type="journal article" date="2017" name="Genome Biol.">
        <title>Comparative genomics reveals high biological diversity and specific adaptations in the industrially and medically important fungal genus Aspergillus.</title>
        <authorList>
            <person name="de Vries R.P."/>
            <person name="Riley R."/>
            <person name="Wiebenga A."/>
            <person name="Aguilar-Osorio G."/>
            <person name="Amillis S."/>
            <person name="Uchima C.A."/>
            <person name="Anderluh G."/>
            <person name="Asadollahi M."/>
            <person name="Askin M."/>
            <person name="Barry K."/>
            <person name="Battaglia E."/>
            <person name="Bayram O."/>
            <person name="Benocci T."/>
            <person name="Braus-Stromeyer S.A."/>
            <person name="Caldana C."/>
            <person name="Canovas D."/>
            <person name="Cerqueira G.C."/>
            <person name="Chen F."/>
            <person name="Chen W."/>
            <person name="Choi C."/>
            <person name="Clum A."/>
            <person name="Dos Santos R.A."/>
            <person name="Damasio A.R."/>
            <person name="Diallinas G."/>
            <person name="Emri T."/>
            <person name="Fekete E."/>
            <person name="Flipphi M."/>
            <person name="Freyberg S."/>
            <person name="Gallo A."/>
            <person name="Gournas C."/>
            <person name="Habgood R."/>
            <person name="Hainaut M."/>
            <person name="Harispe M.L."/>
            <person name="Henrissat B."/>
            <person name="Hilden K.S."/>
            <person name="Hope R."/>
            <person name="Hossain A."/>
            <person name="Karabika E."/>
            <person name="Karaffa L."/>
            <person name="Karanyi Z."/>
            <person name="Krasevec N."/>
            <person name="Kuo A."/>
            <person name="Kusch H."/>
            <person name="LaButti K."/>
            <person name="Lagendijk E.L."/>
            <person name="Lapidus A."/>
            <person name="Levasseur A."/>
            <person name="Lindquist E."/>
            <person name="Lipzen A."/>
            <person name="Logrieco A.F."/>
            <person name="MacCabe A."/>
            <person name="Maekelae M.R."/>
            <person name="Malavazi I."/>
            <person name="Melin P."/>
            <person name="Meyer V."/>
            <person name="Mielnichuk N."/>
            <person name="Miskei M."/>
            <person name="Molnar A.P."/>
            <person name="Mule G."/>
            <person name="Ngan C.Y."/>
            <person name="Orejas M."/>
            <person name="Orosz E."/>
            <person name="Ouedraogo J.P."/>
            <person name="Overkamp K.M."/>
            <person name="Park H.-S."/>
            <person name="Perrone G."/>
            <person name="Piumi F."/>
            <person name="Punt P.J."/>
            <person name="Ram A.F."/>
            <person name="Ramon A."/>
            <person name="Rauscher S."/>
            <person name="Record E."/>
            <person name="Riano-Pachon D.M."/>
            <person name="Robert V."/>
            <person name="Roehrig J."/>
            <person name="Ruller R."/>
            <person name="Salamov A."/>
            <person name="Salih N.S."/>
            <person name="Samson R.A."/>
            <person name="Sandor E."/>
            <person name="Sanguinetti M."/>
            <person name="Schuetze T."/>
            <person name="Sepcic K."/>
            <person name="Shelest E."/>
            <person name="Sherlock G."/>
            <person name="Sophianopoulou V."/>
            <person name="Squina F.M."/>
            <person name="Sun H."/>
            <person name="Susca A."/>
            <person name="Todd R.B."/>
            <person name="Tsang A."/>
            <person name="Unkles S.E."/>
            <person name="van de Wiele N."/>
            <person name="van Rossen-Uffink D."/>
            <person name="Oliveira J.V."/>
            <person name="Vesth T.C."/>
            <person name="Visser J."/>
            <person name="Yu J.-H."/>
            <person name="Zhou M."/>
            <person name="Andersen M.R."/>
            <person name="Archer D.B."/>
            <person name="Baker S.E."/>
            <person name="Benoit I."/>
            <person name="Brakhage A.A."/>
            <person name="Braus G.H."/>
            <person name="Fischer R."/>
            <person name="Frisvad J.C."/>
            <person name="Goldman G.H."/>
            <person name="Houbraken J."/>
            <person name="Oakley B."/>
            <person name="Pocsi I."/>
            <person name="Scazzocchio C."/>
            <person name="Seiboth B."/>
            <person name="vanKuyk P.A."/>
            <person name="Wortman J."/>
            <person name="Dyer P.S."/>
            <person name="Grigoriev I.V."/>
        </authorList>
    </citation>
    <scope>NUCLEOTIDE SEQUENCE [LARGE SCALE GENOMIC DNA]</scope>
    <source>
        <strain evidence="2">CBS 593.65</strain>
    </source>
</reference>
<dbReference type="EMBL" id="KV878599">
    <property type="protein sequence ID" value="OJJ52950.1"/>
    <property type="molecule type" value="Genomic_DNA"/>
</dbReference>
<dbReference type="GeneID" id="63761571"/>
<dbReference type="OrthoDB" id="4505556at2759"/>
<evidence type="ECO:0000313" key="2">
    <source>
        <dbReference type="Proteomes" id="UP000184356"/>
    </source>
</evidence>
<dbReference type="SUPFAM" id="SSF52047">
    <property type="entry name" value="RNI-like"/>
    <property type="match status" value="1"/>
</dbReference>
<dbReference type="RefSeq" id="XP_040696756.1">
    <property type="nucleotide sequence ID" value="XM_040845498.1"/>
</dbReference>
<organism evidence="1 2">
    <name type="scientific">Aspergillus sydowii CBS 593.65</name>
    <dbReference type="NCBI Taxonomy" id="1036612"/>
    <lineage>
        <taxon>Eukaryota</taxon>
        <taxon>Fungi</taxon>
        <taxon>Dikarya</taxon>
        <taxon>Ascomycota</taxon>
        <taxon>Pezizomycotina</taxon>
        <taxon>Eurotiomycetes</taxon>
        <taxon>Eurotiomycetidae</taxon>
        <taxon>Eurotiales</taxon>
        <taxon>Aspergillaceae</taxon>
        <taxon>Aspergillus</taxon>
        <taxon>Aspergillus subgen. Nidulantes</taxon>
    </lineage>
</organism>
<accession>A0A1L9T0H5</accession>
<evidence type="ECO:0000313" key="1">
    <source>
        <dbReference type="EMBL" id="OJJ52950.1"/>
    </source>
</evidence>
<gene>
    <name evidence="1" type="ORF">ASPSYDRAFT_37039</name>
</gene>
<name>A0A1L9T0H5_9EURO</name>